<name>A0A5J5G8U3_9BACL</name>
<organism evidence="1 2">
    <name type="scientific">Paenibacillus spiritus</name>
    <dbReference type="NCBI Taxonomy" id="2496557"/>
    <lineage>
        <taxon>Bacteria</taxon>
        <taxon>Bacillati</taxon>
        <taxon>Bacillota</taxon>
        <taxon>Bacilli</taxon>
        <taxon>Bacillales</taxon>
        <taxon>Paenibacillaceae</taxon>
        <taxon>Paenibacillus</taxon>
    </lineage>
</organism>
<protein>
    <submittedName>
        <fullName evidence="1">Phage tail protein</fullName>
    </submittedName>
</protein>
<keyword evidence="2" id="KW-1185">Reference proteome</keyword>
<dbReference type="EMBL" id="VYKK01000015">
    <property type="protein sequence ID" value="KAA9004250.1"/>
    <property type="molecule type" value="Genomic_DNA"/>
</dbReference>
<gene>
    <name evidence="1" type="ORF">F4V43_11305</name>
</gene>
<proteinExistence type="predicted"/>
<sequence length="140" mass="15530">MSILGSLGEIVFETVETGVKNEWQPVVRTFDDFSRSSSGRWAQHDVMGQKPKKQWLGPGLDSISLSIRFSVSLGMNPRKELDRISKLEQTGKALPLVIGGKGIGTGLWVITNVSQNWERIDNKGRLLDATATLSLEEYVK</sequence>
<dbReference type="AlphaFoldDB" id="A0A5J5G8U3"/>
<evidence type="ECO:0000313" key="1">
    <source>
        <dbReference type="EMBL" id="KAA9004250.1"/>
    </source>
</evidence>
<dbReference type="OrthoDB" id="9815316at2"/>
<dbReference type="InterPro" id="IPR009734">
    <property type="entry name" value="Myoviridae_GpU"/>
</dbReference>
<accession>A0A5J5G8U3</accession>
<reference evidence="1 2" key="1">
    <citation type="submission" date="2019-09" db="EMBL/GenBank/DDBJ databases">
        <title>Bacillus ochoae sp. nov., Paenibacillus whitsoniae sp. nov., Paenibacillus spiritus sp. nov. Isolated from the Mars Exploration Rover during spacecraft assembly.</title>
        <authorList>
            <person name="Seuylemezian A."/>
            <person name="Vaishampayan P."/>
        </authorList>
    </citation>
    <scope>NUCLEOTIDE SEQUENCE [LARGE SCALE GENOMIC DNA]</scope>
    <source>
        <strain evidence="1 2">MER_111</strain>
    </source>
</reference>
<dbReference type="Proteomes" id="UP000367750">
    <property type="component" value="Unassembled WGS sequence"/>
</dbReference>
<dbReference type="Pfam" id="PF06995">
    <property type="entry name" value="Phage_P2_GpU"/>
    <property type="match status" value="1"/>
</dbReference>
<comment type="caution">
    <text evidence="1">The sequence shown here is derived from an EMBL/GenBank/DDBJ whole genome shotgun (WGS) entry which is preliminary data.</text>
</comment>
<evidence type="ECO:0000313" key="2">
    <source>
        <dbReference type="Proteomes" id="UP000367750"/>
    </source>
</evidence>